<keyword evidence="4 12" id="KW-0349">Heme</keyword>
<dbReference type="GO" id="GO:0046872">
    <property type="term" value="F:metal ion binding"/>
    <property type="evidence" value="ECO:0007669"/>
    <property type="project" value="UniProtKB-KW"/>
</dbReference>
<dbReference type="PROSITE" id="PS00086">
    <property type="entry name" value="CYTOCHROME_P450"/>
    <property type="match status" value="1"/>
</dbReference>
<dbReference type="PRINTS" id="PR00463">
    <property type="entry name" value="EP450I"/>
</dbReference>
<feature type="chain" id="PRO_5044779193" description="Cytochrome P450" evidence="14">
    <location>
        <begin position="20"/>
        <end position="472"/>
    </location>
</feature>
<dbReference type="PANTHER" id="PTHR47955">
    <property type="entry name" value="CYTOCHROME P450 FAMILY 71 PROTEIN"/>
    <property type="match status" value="1"/>
</dbReference>
<keyword evidence="16" id="KW-1185">Reference proteome</keyword>
<comment type="caution">
    <text evidence="15">The sequence shown here is derived from an EMBL/GenBank/DDBJ whole genome shotgun (WGS) entry which is preliminary data.</text>
</comment>
<evidence type="ECO:0008006" key="17">
    <source>
        <dbReference type="Google" id="ProtNLM"/>
    </source>
</evidence>
<evidence type="ECO:0000256" key="7">
    <source>
        <dbReference type="ARBA" id="ARBA00022989"/>
    </source>
</evidence>
<comment type="cofactor">
    <cofactor evidence="1 12">
        <name>heme</name>
        <dbReference type="ChEBI" id="CHEBI:30413"/>
    </cofactor>
</comment>
<evidence type="ECO:0000256" key="6">
    <source>
        <dbReference type="ARBA" id="ARBA00022723"/>
    </source>
</evidence>
<keyword evidence="9 12" id="KW-0408">Iron</keyword>
<gene>
    <name evidence="15" type="ORF">AAHA92_33104</name>
</gene>
<name>A0ABD1FQH9_SALDI</name>
<keyword evidence="14" id="KW-0732">Signal</keyword>
<dbReference type="InterPro" id="IPR017972">
    <property type="entry name" value="Cyt_P450_CS"/>
</dbReference>
<dbReference type="GO" id="GO:0016712">
    <property type="term" value="F:oxidoreductase activity, acting on paired donors, with incorporation or reduction of molecular oxygen, reduced flavin or flavoprotein as one donor, and incorporation of one atom of oxygen"/>
    <property type="evidence" value="ECO:0007669"/>
    <property type="project" value="UniProtKB-ARBA"/>
</dbReference>
<comment type="subcellular location">
    <subcellularLocation>
        <location evidence="2">Membrane</location>
        <topology evidence="2">Single-pass membrane protein</topology>
    </subcellularLocation>
</comment>
<evidence type="ECO:0000256" key="14">
    <source>
        <dbReference type="SAM" id="SignalP"/>
    </source>
</evidence>
<evidence type="ECO:0000256" key="2">
    <source>
        <dbReference type="ARBA" id="ARBA00004167"/>
    </source>
</evidence>
<protein>
    <recommendedName>
        <fullName evidence="17">Cytochrome P450</fullName>
    </recommendedName>
</protein>
<evidence type="ECO:0000256" key="8">
    <source>
        <dbReference type="ARBA" id="ARBA00023002"/>
    </source>
</evidence>
<keyword evidence="10 13" id="KW-0503">Monooxygenase</keyword>
<dbReference type="Pfam" id="PF00067">
    <property type="entry name" value="p450"/>
    <property type="match status" value="1"/>
</dbReference>
<evidence type="ECO:0000313" key="16">
    <source>
        <dbReference type="Proteomes" id="UP001567538"/>
    </source>
</evidence>
<keyword evidence="6 12" id="KW-0479">Metal-binding</keyword>
<dbReference type="CDD" id="cd11072">
    <property type="entry name" value="CYP71-like"/>
    <property type="match status" value="1"/>
</dbReference>
<proteinExistence type="inferred from homology"/>
<dbReference type="GO" id="GO:0016020">
    <property type="term" value="C:membrane"/>
    <property type="evidence" value="ECO:0007669"/>
    <property type="project" value="UniProtKB-SubCell"/>
</dbReference>
<evidence type="ECO:0000256" key="1">
    <source>
        <dbReference type="ARBA" id="ARBA00001971"/>
    </source>
</evidence>
<dbReference type="PRINTS" id="PR00385">
    <property type="entry name" value="P450"/>
</dbReference>
<keyword evidence="11" id="KW-0472">Membrane</keyword>
<sequence length="472" mass="54507">MMIFLVLISLPLMFIYILYRNQETAKQTFPPGPPRLPLIGNLHQLATTSALHIYLLQLSHHSHEISRPQSFWMKKLTYKNSDIVFSPFNDYWREMRKITTIHFFSQKKVQSFSPIREDEISLMMARVSKFAESHQVVNLSEVAAALNRRLICRIAFGKKYEDDGIEMRRFEELIHEFLGMTLAFFVSDYFPLLGWVDKLVGSTKKLDRTFENFDSFYQELIDDHLDPARAKSKTMGEEDDILDILIQLKQKQEDCSINLTWDNIKAILMNFFVAGADTSSSLIIWTMTALMKAPNVMKNLQNEIRSLIGKKGRVDEDDLPKLRYLKAVVNESLRLYPPGPLLIPRESIEKCVLNGYKIEPKTMVYVNVFAIGRDPEYWNNPEEFLPERFLNNKIDVRGQDFELIPFGSGRRMCPGISIGIANVELTVANLVYNFNWELPPGILQQDVDTHPSPGLAVNKKNALRLVPNKYHP</sequence>
<accession>A0ABD1FQH9</accession>
<evidence type="ECO:0000313" key="15">
    <source>
        <dbReference type="EMBL" id="KAL1533184.1"/>
    </source>
</evidence>
<evidence type="ECO:0000256" key="12">
    <source>
        <dbReference type="PIRSR" id="PIRSR602401-1"/>
    </source>
</evidence>
<reference evidence="15 16" key="1">
    <citation type="submission" date="2024-06" db="EMBL/GenBank/DDBJ databases">
        <title>A chromosome level genome sequence of Diviner's sage (Salvia divinorum).</title>
        <authorList>
            <person name="Ford S.A."/>
            <person name="Ro D.-K."/>
            <person name="Ness R.W."/>
            <person name="Phillips M.A."/>
        </authorList>
    </citation>
    <scope>NUCLEOTIDE SEQUENCE [LARGE SCALE GENOMIC DNA]</scope>
    <source>
        <strain evidence="15">SAF-2024a</strain>
        <tissue evidence="15">Leaf</tissue>
    </source>
</reference>
<dbReference type="EMBL" id="JBEAFC010000014">
    <property type="protein sequence ID" value="KAL1533184.1"/>
    <property type="molecule type" value="Genomic_DNA"/>
</dbReference>
<keyword evidence="5" id="KW-0812">Transmembrane</keyword>
<feature type="signal peptide" evidence="14">
    <location>
        <begin position="1"/>
        <end position="19"/>
    </location>
</feature>
<dbReference type="SUPFAM" id="SSF48264">
    <property type="entry name" value="Cytochrome P450"/>
    <property type="match status" value="1"/>
</dbReference>
<comment type="similarity">
    <text evidence="3 13">Belongs to the cytochrome P450 family.</text>
</comment>
<evidence type="ECO:0000256" key="10">
    <source>
        <dbReference type="ARBA" id="ARBA00023033"/>
    </source>
</evidence>
<dbReference type="Proteomes" id="UP001567538">
    <property type="component" value="Unassembled WGS sequence"/>
</dbReference>
<keyword evidence="7" id="KW-1133">Transmembrane helix</keyword>
<evidence type="ECO:0000256" key="9">
    <source>
        <dbReference type="ARBA" id="ARBA00023004"/>
    </source>
</evidence>
<organism evidence="15 16">
    <name type="scientific">Salvia divinorum</name>
    <name type="common">Maria pastora</name>
    <name type="synonym">Diviner's sage</name>
    <dbReference type="NCBI Taxonomy" id="28513"/>
    <lineage>
        <taxon>Eukaryota</taxon>
        <taxon>Viridiplantae</taxon>
        <taxon>Streptophyta</taxon>
        <taxon>Embryophyta</taxon>
        <taxon>Tracheophyta</taxon>
        <taxon>Spermatophyta</taxon>
        <taxon>Magnoliopsida</taxon>
        <taxon>eudicotyledons</taxon>
        <taxon>Gunneridae</taxon>
        <taxon>Pentapetalae</taxon>
        <taxon>asterids</taxon>
        <taxon>lamiids</taxon>
        <taxon>Lamiales</taxon>
        <taxon>Lamiaceae</taxon>
        <taxon>Nepetoideae</taxon>
        <taxon>Mentheae</taxon>
        <taxon>Salviinae</taxon>
        <taxon>Salvia</taxon>
        <taxon>Salvia subgen. Calosphace</taxon>
    </lineage>
</organism>
<dbReference type="GO" id="GO:0016114">
    <property type="term" value="P:terpenoid biosynthetic process"/>
    <property type="evidence" value="ECO:0007669"/>
    <property type="project" value="UniProtKB-ARBA"/>
</dbReference>
<evidence type="ECO:0000256" key="11">
    <source>
        <dbReference type="ARBA" id="ARBA00023136"/>
    </source>
</evidence>
<evidence type="ECO:0000256" key="3">
    <source>
        <dbReference type="ARBA" id="ARBA00010617"/>
    </source>
</evidence>
<dbReference type="AlphaFoldDB" id="A0ABD1FQH9"/>
<evidence type="ECO:0000256" key="5">
    <source>
        <dbReference type="ARBA" id="ARBA00022692"/>
    </source>
</evidence>
<dbReference type="FunFam" id="1.10.630.10:FF:000011">
    <property type="entry name" value="Cytochrome P450 83B1"/>
    <property type="match status" value="1"/>
</dbReference>
<feature type="binding site" description="axial binding residue" evidence="12">
    <location>
        <position position="413"/>
    </location>
    <ligand>
        <name>heme</name>
        <dbReference type="ChEBI" id="CHEBI:30413"/>
    </ligand>
    <ligandPart>
        <name>Fe</name>
        <dbReference type="ChEBI" id="CHEBI:18248"/>
    </ligandPart>
</feature>
<dbReference type="InterPro" id="IPR002401">
    <property type="entry name" value="Cyt_P450_E_grp-I"/>
</dbReference>
<keyword evidence="8 13" id="KW-0560">Oxidoreductase</keyword>
<evidence type="ECO:0000256" key="13">
    <source>
        <dbReference type="RuleBase" id="RU000461"/>
    </source>
</evidence>
<dbReference type="InterPro" id="IPR036396">
    <property type="entry name" value="Cyt_P450_sf"/>
</dbReference>
<dbReference type="InterPro" id="IPR001128">
    <property type="entry name" value="Cyt_P450"/>
</dbReference>
<dbReference type="PANTHER" id="PTHR47955:SF22">
    <property type="entry name" value="CYTOCHROME P450 83B1-LIKE"/>
    <property type="match status" value="1"/>
</dbReference>
<evidence type="ECO:0000256" key="4">
    <source>
        <dbReference type="ARBA" id="ARBA00022617"/>
    </source>
</evidence>
<dbReference type="Gene3D" id="1.10.630.10">
    <property type="entry name" value="Cytochrome P450"/>
    <property type="match status" value="1"/>
</dbReference>